<evidence type="ECO:0000313" key="1">
    <source>
        <dbReference type="EMBL" id="VDO18081.1"/>
    </source>
</evidence>
<reference evidence="3" key="1">
    <citation type="submission" date="2017-02" db="UniProtKB">
        <authorList>
            <consortium name="WormBaseParasite"/>
        </authorList>
    </citation>
    <scope>IDENTIFICATION</scope>
</reference>
<dbReference type="STRING" id="42155.A0A0R3QIF5"/>
<keyword evidence="2" id="KW-1185">Reference proteome</keyword>
<dbReference type="InterPro" id="IPR026791">
    <property type="entry name" value="DOCK"/>
</dbReference>
<accession>A0A0R3QIF5</accession>
<dbReference type="Proteomes" id="UP000280834">
    <property type="component" value="Unassembled WGS sequence"/>
</dbReference>
<reference evidence="1 2" key="2">
    <citation type="submission" date="2018-11" db="EMBL/GenBank/DDBJ databases">
        <authorList>
            <consortium name="Pathogen Informatics"/>
        </authorList>
    </citation>
    <scope>NUCLEOTIDE SEQUENCE [LARGE SCALE GENOMIC DNA]</scope>
</reference>
<dbReference type="PANTHER" id="PTHR23317:SF76">
    <property type="entry name" value="LD20667P"/>
    <property type="match status" value="1"/>
</dbReference>
<dbReference type="AlphaFoldDB" id="A0A0R3QIF5"/>
<gene>
    <name evidence="1" type="ORF">BTMF_LOCUS5435</name>
</gene>
<dbReference type="EMBL" id="UZAG01005835">
    <property type="protein sequence ID" value="VDO18081.1"/>
    <property type="molecule type" value="Genomic_DNA"/>
</dbReference>
<dbReference type="GO" id="GO:0007264">
    <property type="term" value="P:small GTPase-mediated signal transduction"/>
    <property type="evidence" value="ECO:0007669"/>
    <property type="project" value="InterPro"/>
</dbReference>
<evidence type="ECO:0000313" key="2">
    <source>
        <dbReference type="Proteomes" id="UP000280834"/>
    </source>
</evidence>
<dbReference type="WBParaSite" id="BTMF_0000619201-mRNA-1">
    <property type="protein sequence ID" value="BTMF_0000619201-mRNA-1"/>
    <property type="gene ID" value="BTMF_0000619201"/>
</dbReference>
<evidence type="ECO:0000313" key="3">
    <source>
        <dbReference type="WBParaSite" id="BTMF_0000619201-mRNA-1"/>
    </source>
</evidence>
<dbReference type="GO" id="GO:0005085">
    <property type="term" value="F:guanyl-nucleotide exchange factor activity"/>
    <property type="evidence" value="ECO:0007669"/>
    <property type="project" value="InterPro"/>
</dbReference>
<protein>
    <submittedName>
        <fullName evidence="3">ARM repeat superfamily protein</fullName>
    </submittedName>
</protein>
<sequence length="166" mass="17980">MSSSQANESHSAIGSAELTAEFRSRHFLIGLALADLASVLDTSNTLLHSRAIGLIRNLLSSHELDARLLDNAVKARIASLYLPMIGIVLDASTQLHDPYSKSSNVNYDISTPISNGYTTEMDNGPFISDKVMLAIGGMNFSPPCSPRTERKHIGLVRPSISLENTR</sequence>
<dbReference type="PANTHER" id="PTHR23317">
    <property type="entry name" value="DEDICATOR OF CYTOKINESIS DOCK"/>
    <property type="match status" value="1"/>
</dbReference>
<proteinExistence type="predicted"/>
<name>A0A0R3QIF5_9BILA</name>
<organism evidence="3">
    <name type="scientific">Brugia timori</name>
    <dbReference type="NCBI Taxonomy" id="42155"/>
    <lineage>
        <taxon>Eukaryota</taxon>
        <taxon>Metazoa</taxon>
        <taxon>Ecdysozoa</taxon>
        <taxon>Nematoda</taxon>
        <taxon>Chromadorea</taxon>
        <taxon>Rhabditida</taxon>
        <taxon>Spirurina</taxon>
        <taxon>Spiruromorpha</taxon>
        <taxon>Filarioidea</taxon>
        <taxon>Onchocercidae</taxon>
        <taxon>Brugia</taxon>
    </lineage>
</organism>